<protein>
    <submittedName>
        <fullName evidence="3">Type II toxin-antitoxin system RelE/ParE family toxin</fullName>
    </submittedName>
</protein>
<gene>
    <name evidence="3" type="ORF">BW737_007930</name>
</gene>
<evidence type="ECO:0000313" key="3">
    <source>
        <dbReference type="EMBL" id="PHP52763.1"/>
    </source>
</evidence>
<evidence type="ECO:0000256" key="1">
    <source>
        <dbReference type="ARBA" id="ARBA00022649"/>
    </source>
</evidence>
<comment type="caution">
    <text evidence="3">The sequence shown here is derived from an EMBL/GenBank/DDBJ whole genome shotgun (WGS) entry which is preliminary data.</text>
</comment>
<sequence>MRAYVVRYLPRAQRDLVDAGLSVLEVSGDADAAARTVRGIVAAINSLSTMPSRHRVYTPSRSLSREYRYVRAGQHLAFYWVDDELATVTVARIVHARADANRHLADGPPQDALPTPLTVDQTSNAPIQSDTFTSCPDCLPRSPAPPQHTHPHGGPVAGADRAAVEASDGDGALHLAGEGHGDVGHARRDP</sequence>
<keyword evidence="4" id="KW-1185">Reference proteome</keyword>
<keyword evidence="1" id="KW-1277">Toxin-antitoxin system</keyword>
<dbReference type="Gene3D" id="3.30.2310.20">
    <property type="entry name" value="RelE-like"/>
    <property type="match status" value="1"/>
</dbReference>
<name>A0ABX4MBH3_9ACTO</name>
<proteinExistence type="predicted"/>
<dbReference type="EMBL" id="MTPX02000041">
    <property type="protein sequence ID" value="PHP52763.1"/>
    <property type="molecule type" value="Genomic_DNA"/>
</dbReference>
<feature type="compositionally biased region" description="Basic and acidic residues" evidence="2">
    <location>
        <begin position="177"/>
        <end position="190"/>
    </location>
</feature>
<feature type="compositionally biased region" description="Polar residues" evidence="2">
    <location>
        <begin position="118"/>
        <end position="134"/>
    </location>
</feature>
<feature type="region of interest" description="Disordered" evidence="2">
    <location>
        <begin position="103"/>
        <end position="190"/>
    </location>
</feature>
<accession>A0ABX4MBH3</accession>
<dbReference type="Pfam" id="PF05016">
    <property type="entry name" value="ParE_toxin"/>
    <property type="match status" value="1"/>
</dbReference>
<reference evidence="3 4" key="1">
    <citation type="submission" date="2017-10" db="EMBL/GenBank/DDBJ databases">
        <title>Draft genome sequence of cellulolytic Actinomyces sp CtC72 isolated from cattle rumen fluid.</title>
        <authorList>
            <person name="Joshi A.J."/>
            <person name="Vasudevan G."/>
            <person name="Lanjekar V.B."/>
            <person name="Hivarkar S."/>
            <person name="Engineer A."/>
            <person name="Pore S.D."/>
            <person name="Dhakephalkar P.K."/>
            <person name="Dagar S."/>
        </authorList>
    </citation>
    <scope>NUCLEOTIDE SEQUENCE [LARGE SCALE GENOMIC DNA]</scope>
    <source>
        <strain evidence="4">CtC72</strain>
    </source>
</reference>
<organism evidence="3 4">
    <name type="scientific">Actinomyces ruminis</name>
    <dbReference type="NCBI Taxonomy" id="1937003"/>
    <lineage>
        <taxon>Bacteria</taxon>
        <taxon>Bacillati</taxon>
        <taxon>Actinomycetota</taxon>
        <taxon>Actinomycetes</taxon>
        <taxon>Actinomycetales</taxon>
        <taxon>Actinomycetaceae</taxon>
        <taxon>Actinomyces</taxon>
    </lineage>
</organism>
<dbReference type="RefSeq" id="WP_086614032.1">
    <property type="nucleotide sequence ID" value="NZ_MTPX02000041.1"/>
</dbReference>
<dbReference type="Proteomes" id="UP000194577">
    <property type="component" value="Unassembled WGS sequence"/>
</dbReference>
<dbReference type="InterPro" id="IPR007712">
    <property type="entry name" value="RelE/ParE_toxin"/>
</dbReference>
<evidence type="ECO:0000256" key="2">
    <source>
        <dbReference type="SAM" id="MobiDB-lite"/>
    </source>
</evidence>
<dbReference type="InterPro" id="IPR035093">
    <property type="entry name" value="RelE/ParE_toxin_dom_sf"/>
</dbReference>
<evidence type="ECO:0000313" key="4">
    <source>
        <dbReference type="Proteomes" id="UP000194577"/>
    </source>
</evidence>